<evidence type="ECO:0008006" key="4">
    <source>
        <dbReference type="Google" id="ProtNLM"/>
    </source>
</evidence>
<name>A0A1A9GLL5_9ACTN</name>
<dbReference type="PATRIC" id="fig|1300347.3.peg.1943"/>
<reference evidence="2 3" key="1">
    <citation type="submission" date="2016-03" db="EMBL/GenBank/DDBJ databases">
        <title>Complete genome sequence of a soil Actinobacterium, Nocardioides dokdonensis FR1436.</title>
        <authorList>
            <person name="Kwon S.-K."/>
            <person name="Kim K."/>
            <person name="Kim J.F."/>
        </authorList>
    </citation>
    <scope>NUCLEOTIDE SEQUENCE [LARGE SCALE GENOMIC DNA]</scope>
    <source>
        <strain evidence="2 3">FR1436</strain>
    </source>
</reference>
<feature type="transmembrane region" description="Helical" evidence="1">
    <location>
        <begin position="50"/>
        <end position="70"/>
    </location>
</feature>
<proteinExistence type="predicted"/>
<dbReference type="STRING" id="1300347.I601_1942"/>
<dbReference type="KEGG" id="ndk:I601_1942"/>
<dbReference type="AlphaFoldDB" id="A0A1A9GLL5"/>
<feature type="transmembrane region" description="Helical" evidence="1">
    <location>
        <begin position="100"/>
        <end position="119"/>
    </location>
</feature>
<organism evidence="2 3">
    <name type="scientific">Nocardioides dokdonensis FR1436</name>
    <dbReference type="NCBI Taxonomy" id="1300347"/>
    <lineage>
        <taxon>Bacteria</taxon>
        <taxon>Bacillati</taxon>
        <taxon>Actinomycetota</taxon>
        <taxon>Actinomycetes</taxon>
        <taxon>Propionibacteriales</taxon>
        <taxon>Nocardioidaceae</taxon>
        <taxon>Nocardioides</taxon>
    </lineage>
</organism>
<keyword evidence="1" id="KW-0812">Transmembrane</keyword>
<feature type="transmembrane region" description="Helical" evidence="1">
    <location>
        <begin position="139"/>
        <end position="156"/>
    </location>
</feature>
<keyword evidence="1" id="KW-0472">Membrane</keyword>
<sequence length="251" mass="25840">MTTIRDGGPLVAPDAAYRSLGRYAVLALIALLVPIGALFAVAGLRAEQPAFPVALGALLVVMGVAGAGSLTAPRHGPRADPPPAVAVEGGLALPLRRAHVLMRAVVGAAIAGLGVGMVLLGGSATRPLLVFGRDVDPRVVGVLVVLGVVAAAVLATRTENRLVVGPDGVRMPGGLTRARTVPWRDIAEVGAVRGWQPHLVVAFKGPGLVACRLLPQAWPASSLVALLEHHRRKAGDRGALVHPDAVERFRT</sequence>
<keyword evidence="3" id="KW-1185">Reference proteome</keyword>
<evidence type="ECO:0000313" key="3">
    <source>
        <dbReference type="Proteomes" id="UP000077868"/>
    </source>
</evidence>
<gene>
    <name evidence="2" type="ORF">I601_1942</name>
</gene>
<protein>
    <recommendedName>
        <fullName evidence="4">PH domain-containing protein</fullName>
    </recommendedName>
</protein>
<dbReference type="Proteomes" id="UP000077868">
    <property type="component" value="Chromosome"/>
</dbReference>
<accession>A0A1A9GLL5</accession>
<evidence type="ECO:0000313" key="2">
    <source>
        <dbReference type="EMBL" id="ANH38371.1"/>
    </source>
</evidence>
<evidence type="ECO:0000256" key="1">
    <source>
        <dbReference type="SAM" id="Phobius"/>
    </source>
</evidence>
<dbReference type="RefSeq" id="WP_068108746.1">
    <property type="nucleotide sequence ID" value="NZ_CP015079.1"/>
</dbReference>
<keyword evidence="1" id="KW-1133">Transmembrane helix</keyword>
<dbReference type="EMBL" id="CP015079">
    <property type="protein sequence ID" value="ANH38371.1"/>
    <property type="molecule type" value="Genomic_DNA"/>
</dbReference>
<feature type="transmembrane region" description="Helical" evidence="1">
    <location>
        <begin position="23"/>
        <end position="44"/>
    </location>
</feature>